<protein>
    <recommendedName>
        <fullName evidence="9">Major facilitator superfamily (MFS) profile domain-containing protein</fullName>
    </recommendedName>
</protein>
<keyword evidence="3 4" id="KW-0472">Membrane</keyword>
<feature type="transmembrane region" description="Helical" evidence="4">
    <location>
        <begin position="299"/>
        <end position="316"/>
    </location>
</feature>
<sequence>MIKTEHSSNIANETEGTVNNCITEEAANTDINPAVVAHDPVDTHSTPDSSVVVQLEGSFKRSYVIDVLASYSTRCASSTMVIPLMGMKELNQALAGLFIVSPIISNLLTYIPMTWRVNKTGGKREGLALMALSLMGLTGLTVLVSCTDITLVNSFDWRYGIMLSCGFLIGHGAGVNLLMIDTLKWVPKKSDVPNLQLLYSFLVDTAAVTTPIASYFLSQFGYYIPFSMYSSLILAGGLIEWALGNPSPYHQFRAQFPHEKAKQLAIESGQLEDFLTINYDDVSIMDMLRENFSVLFDRRSLLLGITLFGSLGSFFVSRSVLPRLLANGFGLTPDEAIVTSSLANLITILARPVASKMILYWDNKSGGVKVHLLGCAMAIIGSTSLAIGNLPRWGLYTCLAINNTGFGINLTTPLSIASSPSWSAPNDGKLNKVSPSTMFGLFGTVGALGGIMLPVLLGLLVDESGEKWYKHYFYLIVALMLVSAIGVPVIHYQVSRKPGESIFKSAVSFFGKTFHLKELEQYAVRNEETADIEAQDNHKAIYVDAFI</sequence>
<accession>A0A378JXQ2</accession>
<dbReference type="STRING" id="39962.Lmor_0306"/>
<reference evidence="6 8" key="2">
    <citation type="submission" date="2018-06" db="EMBL/GenBank/DDBJ databases">
        <authorList>
            <consortium name="Pathogen Informatics"/>
            <person name="Doyle S."/>
        </authorList>
    </citation>
    <scope>NUCLEOTIDE SEQUENCE [LARGE SCALE GENOMIC DNA]</scope>
    <source>
        <strain evidence="6 8">NCTC12239</strain>
    </source>
</reference>
<name>A0A378JXQ2_9GAMM</name>
<feature type="transmembrane region" description="Helical" evidence="4">
    <location>
        <begin position="366"/>
        <end position="387"/>
    </location>
</feature>
<reference evidence="5 7" key="1">
    <citation type="submission" date="2015-11" db="EMBL/GenBank/DDBJ databases">
        <title>Genomic analysis of 38 Legionella species identifies large and diverse effector repertoires.</title>
        <authorList>
            <person name="Burstein D."/>
            <person name="Amaro F."/>
            <person name="Zusman T."/>
            <person name="Lifshitz Z."/>
            <person name="Cohen O."/>
            <person name="Gilbert J.A."/>
            <person name="Pupko T."/>
            <person name="Shuman H.A."/>
            <person name="Segal G."/>
        </authorList>
    </citation>
    <scope>NUCLEOTIDE SEQUENCE [LARGE SCALE GENOMIC DNA]</scope>
    <source>
        <strain evidence="5 7">ATCC 43877</strain>
    </source>
</reference>
<evidence type="ECO:0000313" key="6">
    <source>
        <dbReference type="EMBL" id="STX62820.1"/>
    </source>
</evidence>
<dbReference type="OrthoDB" id="5653047at2"/>
<feature type="transmembrane region" description="Helical" evidence="4">
    <location>
        <begin position="472"/>
        <end position="494"/>
    </location>
</feature>
<evidence type="ECO:0000313" key="7">
    <source>
        <dbReference type="Proteomes" id="UP000054985"/>
    </source>
</evidence>
<evidence type="ECO:0000256" key="1">
    <source>
        <dbReference type="ARBA" id="ARBA00022692"/>
    </source>
</evidence>
<evidence type="ECO:0000256" key="2">
    <source>
        <dbReference type="ARBA" id="ARBA00022989"/>
    </source>
</evidence>
<feature type="transmembrane region" description="Helical" evidence="4">
    <location>
        <begin position="93"/>
        <end position="115"/>
    </location>
</feature>
<evidence type="ECO:0000313" key="8">
    <source>
        <dbReference type="Proteomes" id="UP000254040"/>
    </source>
</evidence>
<gene>
    <name evidence="5" type="ORF">Lmor_0306</name>
    <name evidence="6" type="ORF">NCTC12239_01759</name>
</gene>
<keyword evidence="2 4" id="KW-1133">Transmembrane helix</keyword>
<dbReference type="AlphaFoldDB" id="A0A378JXQ2"/>
<dbReference type="Gene3D" id="1.20.1250.20">
    <property type="entry name" value="MFS general substrate transporter like domains"/>
    <property type="match status" value="1"/>
</dbReference>
<feature type="transmembrane region" description="Helical" evidence="4">
    <location>
        <begin position="223"/>
        <end position="243"/>
    </location>
</feature>
<organism evidence="6 8">
    <name type="scientific">Legionella moravica</name>
    <dbReference type="NCBI Taxonomy" id="39962"/>
    <lineage>
        <taxon>Bacteria</taxon>
        <taxon>Pseudomonadati</taxon>
        <taxon>Pseudomonadota</taxon>
        <taxon>Gammaproteobacteria</taxon>
        <taxon>Legionellales</taxon>
        <taxon>Legionellaceae</taxon>
        <taxon>Legionella</taxon>
    </lineage>
</organism>
<dbReference type="Proteomes" id="UP000254040">
    <property type="component" value="Unassembled WGS sequence"/>
</dbReference>
<dbReference type="InterPro" id="IPR011701">
    <property type="entry name" value="MFS"/>
</dbReference>
<evidence type="ECO:0008006" key="9">
    <source>
        <dbReference type="Google" id="ProtNLM"/>
    </source>
</evidence>
<proteinExistence type="predicted"/>
<dbReference type="Proteomes" id="UP000054985">
    <property type="component" value="Unassembled WGS sequence"/>
</dbReference>
<feature type="transmembrane region" description="Helical" evidence="4">
    <location>
        <begin position="198"/>
        <end position="217"/>
    </location>
</feature>
<keyword evidence="7" id="KW-1185">Reference proteome</keyword>
<dbReference type="RefSeq" id="WP_028384595.1">
    <property type="nucleotide sequence ID" value="NZ_CAAAJG010000014.1"/>
</dbReference>
<feature type="transmembrane region" description="Helical" evidence="4">
    <location>
        <begin position="127"/>
        <end position="151"/>
    </location>
</feature>
<evidence type="ECO:0000313" key="5">
    <source>
        <dbReference type="EMBL" id="KTD38485.1"/>
    </source>
</evidence>
<evidence type="ECO:0000256" key="3">
    <source>
        <dbReference type="ARBA" id="ARBA00023136"/>
    </source>
</evidence>
<dbReference type="InterPro" id="IPR036259">
    <property type="entry name" value="MFS_trans_sf"/>
</dbReference>
<dbReference type="GO" id="GO:0022857">
    <property type="term" value="F:transmembrane transporter activity"/>
    <property type="evidence" value="ECO:0007669"/>
    <property type="project" value="InterPro"/>
</dbReference>
<dbReference type="CDD" id="cd06174">
    <property type="entry name" value="MFS"/>
    <property type="match status" value="1"/>
</dbReference>
<dbReference type="EMBL" id="LNYN01000010">
    <property type="protein sequence ID" value="KTD38485.1"/>
    <property type="molecule type" value="Genomic_DNA"/>
</dbReference>
<keyword evidence="1 4" id="KW-0812">Transmembrane</keyword>
<feature type="transmembrane region" description="Helical" evidence="4">
    <location>
        <begin position="438"/>
        <end position="460"/>
    </location>
</feature>
<dbReference type="EMBL" id="UGOG01000001">
    <property type="protein sequence ID" value="STX62820.1"/>
    <property type="molecule type" value="Genomic_DNA"/>
</dbReference>
<evidence type="ECO:0000256" key="4">
    <source>
        <dbReference type="SAM" id="Phobius"/>
    </source>
</evidence>
<feature type="transmembrane region" description="Helical" evidence="4">
    <location>
        <begin position="157"/>
        <end position="178"/>
    </location>
</feature>
<dbReference type="Pfam" id="PF07690">
    <property type="entry name" value="MFS_1"/>
    <property type="match status" value="1"/>
</dbReference>
<dbReference type="SUPFAM" id="SSF103473">
    <property type="entry name" value="MFS general substrate transporter"/>
    <property type="match status" value="1"/>
</dbReference>